<evidence type="ECO:0000256" key="9">
    <source>
        <dbReference type="ARBA" id="ARBA00022898"/>
    </source>
</evidence>
<comment type="caution">
    <text evidence="15">The sequence shown here is derived from an EMBL/GenBank/DDBJ whole genome shotgun (WGS) entry which is preliminary data.</text>
</comment>
<keyword evidence="8 14" id="KW-0808">Transferase</keyword>
<evidence type="ECO:0000256" key="5">
    <source>
        <dbReference type="ARBA" id="ARBA00009320"/>
    </source>
</evidence>
<keyword evidence="16" id="KW-1185">Reference proteome</keyword>
<evidence type="ECO:0000313" key="16">
    <source>
        <dbReference type="Proteomes" id="UP000032545"/>
    </source>
</evidence>
<dbReference type="Pfam" id="PF01063">
    <property type="entry name" value="Aminotran_4"/>
    <property type="match status" value="1"/>
</dbReference>
<dbReference type="InterPro" id="IPR036038">
    <property type="entry name" value="Aminotransferase-like"/>
</dbReference>
<dbReference type="InterPro" id="IPR043131">
    <property type="entry name" value="BCAT-like_N"/>
</dbReference>
<dbReference type="GO" id="GO:0052654">
    <property type="term" value="F:L-leucine-2-oxoglutarate transaminase activity"/>
    <property type="evidence" value="ECO:0007669"/>
    <property type="project" value="RHEA"/>
</dbReference>
<dbReference type="Gene3D" id="3.30.470.10">
    <property type="match status" value="1"/>
</dbReference>
<comment type="catalytic activity">
    <reaction evidence="13 14">
        <text>L-leucine + 2-oxoglutarate = 4-methyl-2-oxopentanoate + L-glutamate</text>
        <dbReference type="Rhea" id="RHEA:18321"/>
        <dbReference type="ChEBI" id="CHEBI:16810"/>
        <dbReference type="ChEBI" id="CHEBI:17865"/>
        <dbReference type="ChEBI" id="CHEBI:29985"/>
        <dbReference type="ChEBI" id="CHEBI:57427"/>
        <dbReference type="EC" id="2.6.1.42"/>
    </reaction>
</comment>
<dbReference type="EMBL" id="JYFN01000028">
    <property type="protein sequence ID" value="KJE22061.1"/>
    <property type="molecule type" value="Genomic_DNA"/>
</dbReference>
<reference evidence="15 16" key="2">
    <citation type="journal article" date="2016" name="Genome Announc.">
        <title>Permanent Draft Genome Sequences for Two Variants of Frankia sp. Strain CpI1, the First Frankia Strain Isolated from Root Nodules of Comptonia peregrina.</title>
        <authorList>
            <person name="Oshone R."/>
            <person name="Hurst S.G.IV."/>
            <person name="Abebe-Akele F."/>
            <person name="Simpson S."/>
            <person name="Morris K."/>
            <person name="Thomas W.K."/>
            <person name="Tisa L.S."/>
        </authorList>
    </citation>
    <scope>NUCLEOTIDE SEQUENCE [LARGE SCALE GENOMIC DNA]</scope>
    <source>
        <strain evidence="16">CpI1-S</strain>
    </source>
</reference>
<proteinExistence type="inferred from homology"/>
<evidence type="ECO:0000256" key="6">
    <source>
        <dbReference type="ARBA" id="ARBA00022576"/>
    </source>
</evidence>
<dbReference type="PATRIC" id="fig|1502723.3.peg.3108"/>
<dbReference type="Proteomes" id="UP000032545">
    <property type="component" value="Unassembled WGS sequence"/>
</dbReference>
<dbReference type="InterPro" id="IPR050571">
    <property type="entry name" value="Class-IV_PLP-Dep_Aminotrnsfr"/>
</dbReference>
<comment type="cofactor">
    <cofactor evidence="1 14">
        <name>pyridoxal 5'-phosphate</name>
        <dbReference type="ChEBI" id="CHEBI:597326"/>
    </cofactor>
</comment>
<dbReference type="EC" id="2.6.1.42" evidence="14"/>
<dbReference type="InterPro" id="IPR001544">
    <property type="entry name" value="Aminotrans_IV"/>
</dbReference>
<dbReference type="NCBIfam" id="TIGR01122">
    <property type="entry name" value="ilvE_I"/>
    <property type="match status" value="1"/>
</dbReference>
<evidence type="ECO:0000256" key="3">
    <source>
        <dbReference type="ARBA" id="ARBA00004931"/>
    </source>
</evidence>
<dbReference type="GO" id="GO:0052655">
    <property type="term" value="F:L-valine-2-oxoglutarate transaminase activity"/>
    <property type="evidence" value="ECO:0007669"/>
    <property type="project" value="RHEA"/>
</dbReference>
<evidence type="ECO:0000256" key="1">
    <source>
        <dbReference type="ARBA" id="ARBA00001933"/>
    </source>
</evidence>
<comment type="pathway">
    <text evidence="3 14">Amino-acid biosynthesis; L-valine biosynthesis; L-valine from pyruvate: step 4/4.</text>
</comment>
<dbReference type="UniPathway" id="UPA00049">
    <property type="reaction ID" value="UER00062"/>
</dbReference>
<comment type="catalytic activity">
    <reaction evidence="11 14">
        <text>L-valine + 2-oxoglutarate = 3-methyl-2-oxobutanoate + L-glutamate</text>
        <dbReference type="Rhea" id="RHEA:24813"/>
        <dbReference type="ChEBI" id="CHEBI:11851"/>
        <dbReference type="ChEBI" id="CHEBI:16810"/>
        <dbReference type="ChEBI" id="CHEBI:29985"/>
        <dbReference type="ChEBI" id="CHEBI:57762"/>
        <dbReference type="EC" id="2.6.1.42"/>
    </reaction>
</comment>
<evidence type="ECO:0000256" key="13">
    <source>
        <dbReference type="ARBA" id="ARBA00049229"/>
    </source>
</evidence>
<dbReference type="FunFam" id="3.20.10.10:FF:000002">
    <property type="entry name" value="D-alanine aminotransferase"/>
    <property type="match status" value="1"/>
</dbReference>
<evidence type="ECO:0000256" key="11">
    <source>
        <dbReference type="ARBA" id="ARBA00048212"/>
    </source>
</evidence>
<dbReference type="UniPathway" id="UPA00048">
    <property type="reaction ID" value="UER00073"/>
</dbReference>
<dbReference type="GO" id="GO:0052656">
    <property type="term" value="F:L-isoleucine-2-oxoglutarate transaminase activity"/>
    <property type="evidence" value="ECO:0007669"/>
    <property type="project" value="RHEA"/>
</dbReference>
<keyword evidence="9 14" id="KW-0663">Pyridoxal phosphate</keyword>
<evidence type="ECO:0000256" key="2">
    <source>
        <dbReference type="ARBA" id="ARBA00004824"/>
    </source>
</evidence>
<gene>
    <name evidence="14" type="primary">ilvE</name>
    <name evidence="15" type="ORF">FF36_03653</name>
</gene>
<evidence type="ECO:0000256" key="7">
    <source>
        <dbReference type="ARBA" id="ARBA00022605"/>
    </source>
</evidence>
<keyword evidence="6 14" id="KW-0032">Aminotransferase</keyword>
<dbReference type="GO" id="GO:0005829">
    <property type="term" value="C:cytosol"/>
    <property type="evidence" value="ECO:0007669"/>
    <property type="project" value="TreeGrafter"/>
</dbReference>
<evidence type="ECO:0000256" key="8">
    <source>
        <dbReference type="ARBA" id="ARBA00022679"/>
    </source>
</evidence>
<dbReference type="InterPro" id="IPR033939">
    <property type="entry name" value="BCAT_family"/>
</dbReference>
<dbReference type="PANTHER" id="PTHR42743:SF11">
    <property type="entry name" value="AMINODEOXYCHORISMATE LYASE"/>
    <property type="match status" value="1"/>
</dbReference>
<protein>
    <recommendedName>
        <fullName evidence="14">Branched-chain-amino-acid aminotransferase</fullName>
        <shortName evidence="14">BCAT</shortName>
        <ecNumber evidence="14">2.6.1.42</ecNumber>
    </recommendedName>
</protein>
<dbReference type="AlphaFoldDB" id="A0A0D8BCY8"/>
<evidence type="ECO:0000256" key="14">
    <source>
        <dbReference type="RuleBase" id="RU364094"/>
    </source>
</evidence>
<dbReference type="Gene3D" id="3.20.10.10">
    <property type="entry name" value="D-amino Acid Aminotransferase, subunit A, domain 2"/>
    <property type="match status" value="1"/>
</dbReference>
<comment type="function">
    <text evidence="14">Acts on leucine, isoleucine and valine.</text>
</comment>
<dbReference type="SUPFAM" id="SSF56752">
    <property type="entry name" value="D-aminoacid aminotransferase-like PLP-dependent enzymes"/>
    <property type="match status" value="1"/>
</dbReference>
<name>A0A0D8BCY8_9ACTN</name>
<dbReference type="InterPro" id="IPR005785">
    <property type="entry name" value="B_amino_transI"/>
</dbReference>
<keyword evidence="7 14" id="KW-0028">Amino-acid biosynthesis</keyword>
<comment type="similarity">
    <text evidence="5 14">Belongs to the class-IV pyridoxal-phosphate-dependent aminotransferase family.</text>
</comment>
<accession>A0A0D8BCY8</accession>
<organism evidence="15 16">
    <name type="scientific">Frankia torreyi</name>
    <dbReference type="NCBI Taxonomy" id="1856"/>
    <lineage>
        <taxon>Bacteria</taxon>
        <taxon>Bacillati</taxon>
        <taxon>Actinomycetota</taxon>
        <taxon>Actinomycetes</taxon>
        <taxon>Frankiales</taxon>
        <taxon>Frankiaceae</taxon>
        <taxon>Frankia</taxon>
    </lineage>
</organism>
<dbReference type="PANTHER" id="PTHR42743">
    <property type="entry name" value="AMINO-ACID AMINOTRANSFERASE"/>
    <property type="match status" value="1"/>
</dbReference>
<dbReference type="NCBIfam" id="NF005146">
    <property type="entry name" value="PRK06606.1"/>
    <property type="match status" value="1"/>
</dbReference>
<dbReference type="InterPro" id="IPR043132">
    <property type="entry name" value="BCAT-like_C"/>
</dbReference>
<evidence type="ECO:0000256" key="12">
    <source>
        <dbReference type="ARBA" id="ARBA00048798"/>
    </source>
</evidence>
<dbReference type="GO" id="GO:0009099">
    <property type="term" value="P:L-valine biosynthetic process"/>
    <property type="evidence" value="ECO:0007669"/>
    <property type="project" value="UniProtKB-UniPathway"/>
</dbReference>
<comment type="catalytic activity">
    <reaction evidence="12 14">
        <text>L-isoleucine + 2-oxoglutarate = (S)-3-methyl-2-oxopentanoate + L-glutamate</text>
        <dbReference type="Rhea" id="RHEA:24801"/>
        <dbReference type="ChEBI" id="CHEBI:16810"/>
        <dbReference type="ChEBI" id="CHEBI:29985"/>
        <dbReference type="ChEBI" id="CHEBI:35146"/>
        <dbReference type="ChEBI" id="CHEBI:58045"/>
        <dbReference type="EC" id="2.6.1.42"/>
    </reaction>
</comment>
<sequence length="327" mass="35774">MIGEFVIPVRFVDPGLESAVPITPTSKIWMSGKLVDWDDARIHVLNPTLHYGWGVFEGIRCYETADGPAVFRLSDHIARLYRSAKIYVMEPSFTQEQVVAATKETIAVNDISSCYIRPLVYLGYGEMGLNPLPSPVEVMIAVWPWGAYLGEEAEANGVRAQISSWKRNDPNITPPAAKASGQYLNSSLAKVAAVKAGYDEAILTSPNGHIADGTGENVFIVSGRQVITPLLTDGPLGGITRASIMQIAADQGYEVIEQHVVRTDLYLADEAFFTGTAAEIVPIVSVDDRQVGAGKPGPVTRELLEIFHRATRGELDRYRSWNELVRS</sequence>
<evidence type="ECO:0000256" key="10">
    <source>
        <dbReference type="ARBA" id="ARBA00023304"/>
    </source>
</evidence>
<dbReference type="UniPathway" id="UPA00047">
    <property type="reaction ID" value="UER00058"/>
</dbReference>
<comment type="pathway">
    <text evidence="2 14">Amino-acid biosynthesis; L-isoleucine biosynthesis; L-isoleucine from 2-oxobutanoate: step 4/4.</text>
</comment>
<reference evidence="16" key="1">
    <citation type="submission" date="2015-02" db="EMBL/GenBank/DDBJ databases">
        <title>Draft Genome of Frankia sp. CpI1-S.</title>
        <authorList>
            <person name="Oshone R.T."/>
            <person name="Ngom M."/>
            <person name="Ghodhbane-Gtari F."/>
            <person name="Gtari M."/>
            <person name="Morris K."/>
            <person name="Thomas K."/>
            <person name="Sen A."/>
            <person name="Tisa L.S."/>
        </authorList>
    </citation>
    <scope>NUCLEOTIDE SEQUENCE [LARGE SCALE GENOMIC DNA]</scope>
    <source>
        <strain evidence="16">CpI1-S</strain>
    </source>
</reference>
<keyword evidence="10 14" id="KW-0100">Branched-chain amino acid biosynthesis</keyword>
<evidence type="ECO:0000256" key="4">
    <source>
        <dbReference type="ARBA" id="ARBA00005072"/>
    </source>
</evidence>
<dbReference type="GO" id="GO:0009097">
    <property type="term" value="P:isoleucine biosynthetic process"/>
    <property type="evidence" value="ECO:0007669"/>
    <property type="project" value="UniProtKB-UniPathway"/>
</dbReference>
<dbReference type="GO" id="GO:0009098">
    <property type="term" value="P:L-leucine biosynthetic process"/>
    <property type="evidence" value="ECO:0007669"/>
    <property type="project" value="UniProtKB-UniPathway"/>
</dbReference>
<comment type="pathway">
    <text evidence="4 14">Amino-acid biosynthesis; L-leucine biosynthesis; L-leucine from 3-methyl-2-oxobutanoate: step 4/4.</text>
</comment>
<evidence type="ECO:0000313" key="15">
    <source>
        <dbReference type="EMBL" id="KJE22061.1"/>
    </source>
</evidence>
<dbReference type="CDD" id="cd01557">
    <property type="entry name" value="BCAT_beta_family"/>
    <property type="match status" value="1"/>
</dbReference>